<dbReference type="PANTHER" id="PTHR36529:SF1">
    <property type="entry name" value="GLYCOSYLTRANSFERASE"/>
    <property type="match status" value="1"/>
</dbReference>
<proteinExistence type="predicted"/>
<keyword evidence="3" id="KW-1185">Reference proteome</keyword>
<dbReference type="InterPro" id="IPR029044">
    <property type="entry name" value="Nucleotide-diphossugar_trans"/>
</dbReference>
<dbReference type="Gene3D" id="3.90.550.10">
    <property type="entry name" value="Spore Coat Polysaccharide Biosynthesis Protein SpsA, Chain A"/>
    <property type="match status" value="1"/>
</dbReference>
<dbReference type="InterPro" id="IPR018641">
    <property type="entry name" value="Trfase_1_rSAM/seldom-assoc"/>
</dbReference>
<dbReference type="NCBIfam" id="TIGR04282">
    <property type="entry name" value="glyco_like_cofC"/>
    <property type="match status" value="1"/>
</dbReference>
<dbReference type="PANTHER" id="PTHR36529">
    <property type="entry name" value="SLL1095 PROTEIN"/>
    <property type="match status" value="1"/>
</dbReference>
<comment type="caution">
    <text evidence="2">The sequence shown here is derived from an EMBL/GenBank/DDBJ whole genome shotgun (WGS) entry which is preliminary data.</text>
</comment>
<protein>
    <submittedName>
        <fullName evidence="2">TIGR04283 family arsenosugar biosynthesis glycosyltransferase</fullName>
    </submittedName>
</protein>
<dbReference type="SUPFAM" id="SSF53448">
    <property type="entry name" value="Nucleotide-diphospho-sugar transferases"/>
    <property type="match status" value="2"/>
</dbReference>
<dbReference type="Proteomes" id="UP000647235">
    <property type="component" value="Unassembled WGS sequence"/>
</dbReference>
<dbReference type="NCBIfam" id="TIGR04283">
    <property type="entry name" value="glyco_like_mftF"/>
    <property type="match status" value="1"/>
</dbReference>
<evidence type="ECO:0000313" key="2">
    <source>
        <dbReference type="EMBL" id="MBC5665321.1"/>
    </source>
</evidence>
<accession>A0ABR7EVD1</accession>
<dbReference type="Pfam" id="PF09837">
    <property type="entry name" value="DUF2064"/>
    <property type="match status" value="1"/>
</dbReference>
<evidence type="ECO:0000259" key="1">
    <source>
        <dbReference type="Pfam" id="PF00535"/>
    </source>
</evidence>
<organism evidence="2 3">
    <name type="scientific">Dorea hominis</name>
    <dbReference type="NCBI Taxonomy" id="2763040"/>
    <lineage>
        <taxon>Bacteria</taxon>
        <taxon>Bacillati</taxon>
        <taxon>Bacillota</taxon>
        <taxon>Clostridia</taxon>
        <taxon>Lachnospirales</taxon>
        <taxon>Lachnospiraceae</taxon>
        <taxon>Dorea</taxon>
    </lineage>
</organism>
<dbReference type="EMBL" id="JACOOY010000009">
    <property type="protein sequence ID" value="MBC5665321.1"/>
    <property type="molecule type" value="Genomic_DNA"/>
</dbReference>
<gene>
    <name evidence="2" type="ORF">H8S07_08520</name>
</gene>
<reference evidence="2 3" key="1">
    <citation type="submission" date="2020-08" db="EMBL/GenBank/DDBJ databases">
        <title>Genome public.</title>
        <authorList>
            <person name="Liu C."/>
            <person name="Sun Q."/>
        </authorList>
    </citation>
    <scope>NUCLEOTIDE SEQUENCE [LARGE SCALE GENOMIC DNA]</scope>
    <source>
        <strain evidence="2 3">NSJ-36</strain>
    </source>
</reference>
<dbReference type="Pfam" id="PF00535">
    <property type="entry name" value="Glycos_transf_2"/>
    <property type="match status" value="1"/>
</dbReference>
<name>A0ABR7EVD1_9FIRM</name>
<evidence type="ECO:0000313" key="3">
    <source>
        <dbReference type="Proteomes" id="UP000647235"/>
    </source>
</evidence>
<dbReference type="InterPro" id="IPR001173">
    <property type="entry name" value="Glyco_trans_2-like"/>
</dbReference>
<feature type="domain" description="Glycosyltransferase 2-like" evidence="1">
    <location>
        <begin position="223"/>
        <end position="332"/>
    </location>
</feature>
<sequence length="445" mass="51390">MKNKRAVIVFTRVPVPGKTKTRLMPYFTPKQCEQIHICLLKDIERECEQAAADIFVCYTPEDKEKKIRKIFGKEAKYFPQRGEDLGVRMYVAIKDILKMGYDSCILFGTDIPELHSTDMENAFRILETKDIVFGPTEDGGYYLVGMNEPHKEVFEKQSYGHASVMENTLAGLKEVGLQVGCIRELSDIDRKEDVIAFRQKMRENSKLQKTQTGKYLMRTTKISIIIPIYNEETTILAMKRQMEGLKDKCEVIFVDGGSTDRTLELLGDTFPVYHSDKGKAAQMNVGAKNSHGDILCFLHCDSEIPVTLVPEIRYVMKDHQAGCFGIAFHSKNFFMWTCRVISNHRIKDRKVMFGDQGIFVTRELFFEAGMFAELPILEDYQFSLTLKEKGIRLGMARHRIYTSDRRFPDGIIPKLKLMWLMNRLRKMYRDGVPIEKIASLYKDVR</sequence>
<dbReference type="InterPro" id="IPR026461">
    <property type="entry name" value="Trfase_2_rSAM/seldom_assoc"/>
</dbReference>